<dbReference type="AlphaFoldDB" id="A0A1I7XQ56"/>
<evidence type="ECO:0000313" key="3">
    <source>
        <dbReference type="WBParaSite" id="Hba_19658"/>
    </source>
</evidence>
<proteinExistence type="predicted"/>
<dbReference type="WBParaSite" id="Hba_19658">
    <property type="protein sequence ID" value="Hba_19658"/>
    <property type="gene ID" value="Hba_19658"/>
</dbReference>
<protein>
    <submittedName>
        <fullName evidence="3">THAP-type domain-containing protein</fullName>
    </submittedName>
</protein>
<feature type="region of interest" description="Disordered" evidence="1">
    <location>
        <begin position="53"/>
        <end position="72"/>
    </location>
</feature>
<accession>A0A1I7XQ56</accession>
<organism evidence="2 3">
    <name type="scientific">Heterorhabditis bacteriophora</name>
    <name type="common">Entomopathogenic nematode worm</name>
    <dbReference type="NCBI Taxonomy" id="37862"/>
    <lineage>
        <taxon>Eukaryota</taxon>
        <taxon>Metazoa</taxon>
        <taxon>Ecdysozoa</taxon>
        <taxon>Nematoda</taxon>
        <taxon>Chromadorea</taxon>
        <taxon>Rhabditida</taxon>
        <taxon>Rhabditina</taxon>
        <taxon>Rhabditomorpha</taxon>
        <taxon>Strongyloidea</taxon>
        <taxon>Heterorhabditidae</taxon>
        <taxon>Heterorhabditis</taxon>
    </lineage>
</organism>
<feature type="compositionally biased region" description="Basic and acidic residues" evidence="1">
    <location>
        <begin position="58"/>
        <end position="72"/>
    </location>
</feature>
<dbReference type="Proteomes" id="UP000095283">
    <property type="component" value="Unplaced"/>
</dbReference>
<evidence type="ECO:0000313" key="2">
    <source>
        <dbReference type="Proteomes" id="UP000095283"/>
    </source>
</evidence>
<sequence length="72" mass="8329">MITCTLKRKRRAKTIGIASCPDNRHSSITHSSYFPAAPTLIFEKWTDKRKRGRIGKRIRNDGRTKQESLTKI</sequence>
<evidence type="ECO:0000256" key="1">
    <source>
        <dbReference type="SAM" id="MobiDB-lite"/>
    </source>
</evidence>
<name>A0A1I7XQ56_HETBA</name>
<reference evidence="3" key="1">
    <citation type="submission" date="2016-11" db="UniProtKB">
        <authorList>
            <consortium name="WormBaseParasite"/>
        </authorList>
    </citation>
    <scope>IDENTIFICATION</scope>
</reference>
<keyword evidence="2" id="KW-1185">Reference proteome</keyword>